<keyword evidence="2" id="KW-1185">Reference proteome</keyword>
<sequence>MKLLLLSLALLGLSLVSSTTRSCSCNNGNCYQCIDGNCGSVSNCNNGKREAETTITCNCVDGNCERCVNGNCGPVPYCPWPKKTEASKCSSSEEWCRCFPGGCEKQSGCVIVPVPSCPWPPKKQPVTPAKKNLTEALPSE</sequence>
<accession>A0A2A6CVK2</accession>
<accession>A0A8R1YTL4</accession>
<dbReference type="EnsemblMetazoa" id="PPA36106.1">
    <property type="protein sequence ID" value="PPA36106.1"/>
    <property type="gene ID" value="WBGene00274475"/>
</dbReference>
<evidence type="ECO:0000313" key="2">
    <source>
        <dbReference type="Proteomes" id="UP000005239"/>
    </source>
</evidence>
<proteinExistence type="predicted"/>
<organism evidence="1 2">
    <name type="scientific">Pristionchus pacificus</name>
    <name type="common">Parasitic nematode worm</name>
    <dbReference type="NCBI Taxonomy" id="54126"/>
    <lineage>
        <taxon>Eukaryota</taxon>
        <taxon>Metazoa</taxon>
        <taxon>Ecdysozoa</taxon>
        <taxon>Nematoda</taxon>
        <taxon>Chromadorea</taxon>
        <taxon>Rhabditida</taxon>
        <taxon>Rhabditina</taxon>
        <taxon>Diplogasteromorpha</taxon>
        <taxon>Diplogasteroidea</taxon>
        <taxon>Neodiplogasteridae</taxon>
        <taxon>Pristionchus</taxon>
    </lineage>
</organism>
<protein>
    <submittedName>
        <fullName evidence="1">Uncharacterized protein</fullName>
    </submittedName>
</protein>
<dbReference type="AlphaFoldDB" id="A0A2A6CVK2"/>
<reference evidence="1" key="2">
    <citation type="submission" date="2022-06" db="UniProtKB">
        <authorList>
            <consortium name="EnsemblMetazoa"/>
        </authorList>
    </citation>
    <scope>IDENTIFICATION</scope>
    <source>
        <strain evidence="1">PS312</strain>
    </source>
</reference>
<reference evidence="2" key="1">
    <citation type="journal article" date="2008" name="Nat. Genet.">
        <title>The Pristionchus pacificus genome provides a unique perspective on nematode lifestyle and parasitism.</title>
        <authorList>
            <person name="Dieterich C."/>
            <person name="Clifton S.W."/>
            <person name="Schuster L.N."/>
            <person name="Chinwalla A."/>
            <person name="Delehaunty K."/>
            <person name="Dinkelacker I."/>
            <person name="Fulton L."/>
            <person name="Fulton R."/>
            <person name="Godfrey J."/>
            <person name="Minx P."/>
            <person name="Mitreva M."/>
            <person name="Roeseler W."/>
            <person name="Tian H."/>
            <person name="Witte H."/>
            <person name="Yang S.P."/>
            <person name="Wilson R.K."/>
            <person name="Sommer R.J."/>
        </authorList>
    </citation>
    <scope>NUCLEOTIDE SEQUENCE [LARGE SCALE GENOMIC DNA]</scope>
    <source>
        <strain evidence="2">PS312</strain>
    </source>
</reference>
<gene>
    <name evidence="1" type="primary">WBGene00274475</name>
</gene>
<name>A0A2A6CVK2_PRIPA</name>
<dbReference type="Proteomes" id="UP000005239">
    <property type="component" value="Unassembled WGS sequence"/>
</dbReference>
<evidence type="ECO:0000313" key="1">
    <source>
        <dbReference type="EnsemblMetazoa" id="PPA36106.1"/>
    </source>
</evidence>